<organism evidence="9 10">
    <name type="scientific">Hesseltinella vesiculosa</name>
    <dbReference type="NCBI Taxonomy" id="101127"/>
    <lineage>
        <taxon>Eukaryota</taxon>
        <taxon>Fungi</taxon>
        <taxon>Fungi incertae sedis</taxon>
        <taxon>Mucoromycota</taxon>
        <taxon>Mucoromycotina</taxon>
        <taxon>Mucoromycetes</taxon>
        <taxon>Mucorales</taxon>
        <taxon>Cunninghamellaceae</taxon>
        <taxon>Hesseltinella</taxon>
    </lineage>
</organism>
<dbReference type="Pfam" id="PF00096">
    <property type="entry name" value="zf-C2H2"/>
    <property type="match status" value="2"/>
</dbReference>
<dbReference type="Gene3D" id="3.30.160.60">
    <property type="entry name" value="Classic Zinc Finger"/>
    <property type="match status" value="2"/>
</dbReference>
<feature type="non-terminal residue" evidence="9">
    <location>
        <position position="1"/>
    </location>
</feature>
<dbReference type="PANTHER" id="PTHR14003:SF19">
    <property type="entry name" value="YY2 TRANSCRIPTION FACTOR"/>
    <property type="match status" value="1"/>
</dbReference>
<sequence length="55" mass="6314">KKYACNHCPKVFSRPSSLRSHVYTHTGEKPYRCPSPGCKKGFAVQSNLTRHMRVH</sequence>
<evidence type="ECO:0000256" key="4">
    <source>
        <dbReference type="ARBA" id="ARBA00022771"/>
    </source>
</evidence>
<dbReference type="FunFam" id="3.30.160.60:FF:000690">
    <property type="entry name" value="Zinc finger protein 354C"/>
    <property type="match status" value="1"/>
</dbReference>
<comment type="caution">
    <text evidence="9">The sequence shown here is derived from an EMBL/GenBank/DDBJ whole genome shotgun (WGS) entry which is preliminary data.</text>
</comment>
<dbReference type="FunFam" id="3.30.160.60:FF:000744">
    <property type="entry name" value="zinc finger E-box-binding homeobox 1"/>
    <property type="match status" value="1"/>
</dbReference>
<dbReference type="GO" id="GO:0005667">
    <property type="term" value="C:transcription regulator complex"/>
    <property type="evidence" value="ECO:0007669"/>
    <property type="project" value="TreeGrafter"/>
</dbReference>
<dbReference type="InterPro" id="IPR013087">
    <property type="entry name" value="Znf_C2H2_type"/>
</dbReference>
<dbReference type="PROSITE" id="PS00028">
    <property type="entry name" value="ZINC_FINGER_C2H2_1"/>
    <property type="match status" value="2"/>
</dbReference>
<feature type="domain" description="C2H2-type" evidence="8">
    <location>
        <begin position="31"/>
        <end position="55"/>
    </location>
</feature>
<dbReference type="PANTHER" id="PTHR14003">
    <property type="entry name" value="TRANSCRIPTIONAL REPRESSOR PROTEIN YY"/>
    <property type="match status" value="1"/>
</dbReference>
<dbReference type="GO" id="GO:0000785">
    <property type="term" value="C:chromatin"/>
    <property type="evidence" value="ECO:0007669"/>
    <property type="project" value="TreeGrafter"/>
</dbReference>
<evidence type="ECO:0000313" key="10">
    <source>
        <dbReference type="Proteomes" id="UP000242146"/>
    </source>
</evidence>
<evidence type="ECO:0000256" key="3">
    <source>
        <dbReference type="ARBA" id="ARBA00022737"/>
    </source>
</evidence>
<keyword evidence="2" id="KW-0479">Metal-binding</keyword>
<evidence type="ECO:0000313" key="9">
    <source>
        <dbReference type="EMBL" id="ORX61385.1"/>
    </source>
</evidence>
<reference evidence="9 10" key="1">
    <citation type="submission" date="2016-07" db="EMBL/GenBank/DDBJ databases">
        <title>Pervasive Adenine N6-methylation of Active Genes in Fungi.</title>
        <authorList>
            <consortium name="DOE Joint Genome Institute"/>
            <person name="Mondo S.J."/>
            <person name="Dannebaum R.O."/>
            <person name="Kuo R.C."/>
            <person name="Labutti K."/>
            <person name="Haridas S."/>
            <person name="Kuo A."/>
            <person name="Salamov A."/>
            <person name="Ahrendt S.R."/>
            <person name="Lipzen A."/>
            <person name="Sullivan W."/>
            <person name="Andreopoulos W.B."/>
            <person name="Clum A."/>
            <person name="Lindquist E."/>
            <person name="Daum C."/>
            <person name="Ramamoorthy G.K."/>
            <person name="Gryganskyi A."/>
            <person name="Culley D."/>
            <person name="Magnuson J.K."/>
            <person name="James T.Y."/>
            <person name="O'Malley M.A."/>
            <person name="Stajich J.E."/>
            <person name="Spatafora J.W."/>
            <person name="Visel A."/>
            <person name="Grigoriev I.V."/>
        </authorList>
    </citation>
    <scope>NUCLEOTIDE SEQUENCE [LARGE SCALE GENOMIC DNA]</scope>
    <source>
        <strain evidence="9 10">NRRL 3301</strain>
    </source>
</reference>
<dbReference type="STRING" id="101127.A0A1X2GTR7"/>
<dbReference type="OrthoDB" id="6077919at2759"/>
<evidence type="ECO:0000256" key="6">
    <source>
        <dbReference type="ARBA" id="ARBA00023242"/>
    </source>
</evidence>
<keyword evidence="10" id="KW-1185">Reference proteome</keyword>
<keyword evidence="5" id="KW-0862">Zinc</keyword>
<keyword evidence="4 7" id="KW-0863">Zinc-finger</keyword>
<dbReference type="InterPro" id="IPR036236">
    <property type="entry name" value="Znf_C2H2_sf"/>
</dbReference>
<feature type="domain" description="C2H2-type" evidence="8">
    <location>
        <begin position="3"/>
        <end position="30"/>
    </location>
</feature>
<keyword evidence="3" id="KW-0677">Repeat</keyword>
<protein>
    <recommendedName>
        <fullName evidence="8">C2H2-type domain-containing protein</fullName>
    </recommendedName>
</protein>
<evidence type="ECO:0000256" key="5">
    <source>
        <dbReference type="ARBA" id="ARBA00022833"/>
    </source>
</evidence>
<dbReference type="Proteomes" id="UP000242146">
    <property type="component" value="Unassembled WGS sequence"/>
</dbReference>
<evidence type="ECO:0000256" key="7">
    <source>
        <dbReference type="PROSITE-ProRule" id="PRU00042"/>
    </source>
</evidence>
<accession>A0A1X2GTR7</accession>
<dbReference type="GO" id="GO:0000981">
    <property type="term" value="F:DNA-binding transcription factor activity, RNA polymerase II-specific"/>
    <property type="evidence" value="ECO:0007669"/>
    <property type="project" value="TreeGrafter"/>
</dbReference>
<proteinExistence type="predicted"/>
<dbReference type="GO" id="GO:0000978">
    <property type="term" value="F:RNA polymerase II cis-regulatory region sequence-specific DNA binding"/>
    <property type="evidence" value="ECO:0007669"/>
    <property type="project" value="TreeGrafter"/>
</dbReference>
<name>A0A1X2GTR7_9FUNG</name>
<comment type="subcellular location">
    <subcellularLocation>
        <location evidence="1">Nucleus</location>
    </subcellularLocation>
</comment>
<evidence type="ECO:0000256" key="1">
    <source>
        <dbReference type="ARBA" id="ARBA00004123"/>
    </source>
</evidence>
<dbReference type="SUPFAM" id="SSF57667">
    <property type="entry name" value="beta-beta-alpha zinc fingers"/>
    <property type="match status" value="1"/>
</dbReference>
<dbReference type="EMBL" id="MCGT01000003">
    <property type="protein sequence ID" value="ORX61385.1"/>
    <property type="molecule type" value="Genomic_DNA"/>
</dbReference>
<dbReference type="SMART" id="SM00355">
    <property type="entry name" value="ZnF_C2H2"/>
    <property type="match status" value="2"/>
</dbReference>
<feature type="non-terminal residue" evidence="9">
    <location>
        <position position="55"/>
    </location>
</feature>
<dbReference type="GO" id="GO:0031519">
    <property type="term" value="C:PcG protein complex"/>
    <property type="evidence" value="ECO:0007669"/>
    <property type="project" value="TreeGrafter"/>
</dbReference>
<dbReference type="PROSITE" id="PS50157">
    <property type="entry name" value="ZINC_FINGER_C2H2_2"/>
    <property type="match status" value="2"/>
</dbReference>
<keyword evidence="6" id="KW-0539">Nucleus</keyword>
<evidence type="ECO:0000256" key="2">
    <source>
        <dbReference type="ARBA" id="ARBA00022723"/>
    </source>
</evidence>
<dbReference type="GO" id="GO:0008270">
    <property type="term" value="F:zinc ion binding"/>
    <property type="evidence" value="ECO:0007669"/>
    <property type="project" value="UniProtKB-KW"/>
</dbReference>
<evidence type="ECO:0000259" key="8">
    <source>
        <dbReference type="PROSITE" id="PS50157"/>
    </source>
</evidence>
<gene>
    <name evidence="9" type="ORF">DM01DRAFT_231611</name>
</gene>
<dbReference type="AlphaFoldDB" id="A0A1X2GTR7"/>